<feature type="compositionally biased region" description="Low complexity" evidence="2">
    <location>
        <begin position="92"/>
        <end position="111"/>
    </location>
</feature>
<reference evidence="6" key="1">
    <citation type="submission" date="2012-12" db="EMBL/GenBank/DDBJ databases">
        <authorList>
            <person name="Hellsten U."/>
            <person name="Grimwood J."/>
            <person name="Chapman J.A."/>
            <person name="Shapiro H."/>
            <person name="Aerts A."/>
            <person name="Otillar R.P."/>
            <person name="Terry A.Y."/>
            <person name="Boore J.L."/>
            <person name="Simakov O."/>
            <person name="Marletaz F."/>
            <person name="Cho S.-J."/>
            <person name="Edsinger-Gonzales E."/>
            <person name="Havlak P."/>
            <person name="Kuo D.-H."/>
            <person name="Larsson T."/>
            <person name="Lv J."/>
            <person name="Arendt D."/>
            <person name="Savage R."/>
            <person name="Osoegawa K."/>
            <person name="de Jong P."/>
            <person name="Lindberg D.R."/>
            <person name="Seaver E.C."/>
            <person name="Weisblat D.A."/>
            <person name="Putnam N.H."/>
            <person name="Grigoriev I.V."/>
            <person name="Rokhsar D.S."/>
        </authorList>
    </citation>
    <scope>NUCLEOTIDE SEQUENCE</scope>
</reference>
<dbReference type="RefSeq" id="XP_009026752.1">
    <property type="nucleotide sequence ID" value="XM_009028504.1"/>
</dbReference>
<keyword evidence="6" id="KW-1185">Reference proteome</keyword>
<dbReference type="Proteomes" id="UP000015101">
    <property type="component" value="Unassembled WGS sequence"/>
</dbReference>
<dbReference type="CDD" id="cd19757">
    <property type="entry name" value="Bbox1"/>
    <property type="match status" value="1"/>
</dbReference>
<accession>T1FF11</accession>
<evidence type="ECO:0000256" key="1">
    <source>
        <dbReference type="PROSITE-ProRule" id="PRU00024"/>
    </source>
</evidence>
<keyword evidence="1" id="KW-0862">Zinc</keyword>
<dbReference type="InterPro" id="IPR047153">
    <property type="entry name" value="TRIM45/56/19-like"/>
</dbReference>
<reference evidence="5" key="3">
    <citation type="submission" date="2015-06" db="UniProtKB">
        <authorList>
            <consortium name="EnsemblMetazoa"/>
        </authorList>
    </citation>
    <scope>IDENTIFICATION</scope>
</reference>
<dbReference type="PROSITE" id="PS50119">
    <property type="entry name" value="ZF_BBOX"/>
    <property type="match status" value="1"/>
</dbReference>
<feature type="compositionally biased region" description="Acidic residues" evidence="2">
    <location>
        <begin position="112"/>
        <end position="122"/>
    </location>
</feature>
<dbReference type="GO" id="GO:0005654">
    <property type="term" value="C:nucleoplasm"/>
    <property type="evidence" value="ECO:0000318"/>
    <property type="project" value="GO_Central"/>
</dbReference>
<feature type="compositionally biased region" description="Low complexity" evidence="2">
    <location>
        <begin position="123"/>
        <end position="134"/>
    </location>
</feature>
<dbReference type="GeneID" id="20207410"/>
<dbReference type="Gene3D" id="3.30.160.60">
    <property type="entry name" value="Classic Zinc Finger"/>
    <property type="match status" value="1"/>
</dbReference>
<proteinExistence type="predicted"/>
<dbReference type="AlphaFoldDB" id="T1FF11"/>
<evidence type="ECO:0000259" key="3">
    <source>
        <dbReference type="PROSITE" id="PS50119"/>
    </source>
</evidence>
<feature type="domain" description="B box-type" evidence="3">
    <location>
        <begin position="183"/>
        <end position="219"/>
    </location>
</feature>
<gene>
    <name evidence="5" type="primary">20207410</name>
    <name evidence="4" type="ORF">HELRODRAFT_179686</name>
</gene>
<dbReference type="EMBL" id="KB097542">
    <property type="protein sequence ID" value="ESN95099.1"/>
    <property type="molecule type" value="Genomic_DNA"/>
</dbReference>
<evidence type="ECO:0000313" key="6">
    <source>
        <dbReference type="Proteomes" id="UP000015101"/>
    </source>
</evidence>
<keyword evidence="1" id="KW-0479">Metal-binding</keyword>
<dbReference type="KEGG" id="hro:HELRODRAFT_179686"/>
<dbReference type="SUPFAM" id="SSF57845">
    <property type="entry name" value="B-box zinc-binding domain"/>
    <property type="match status" value="1"/>
</dbReference>
<evidence type="ECO:0000313" key="5">
    <source>
        <dbReference type="EnsemblMetazoa" id="HelroP179686"/>
    </source>
</evidence>
<dbReference type="HOGENOM" id="CLU_687496_0_0_1"/>
<feature type="region of interest" description="Disordered" evidence="2">
    <location>
        <begin position="91"/>
        <end position="178"/>
    </location>
</feature>
<dbReference type="InParanoid" id="T1FF11"/>
<sequence length="401" mass="45058">MATAATTTAKPLLITQQQTRSLSCDECALGKYKKHNNNNNNNNKSIANGYCTDCQLNLCRICLNHHNKGRATTFHKTIKFRSILNGVFTSVNNNNNNKNNNQNNNQNGDSGYDNDGEEDDGGNDFNVNNNNNNNDDNDGLYMETSRKNKKMSTSQLSSLNNSNKKSSNNKNNSLTPVPTTTTTTFDRCEFHRTQDKKVFCNSCNLFICLLCYRKQHYNHVCSGVNAVVIETKKVLAVDIELIKKCLETARIKIREIETEKISLALQLKMAAAAILKEQEVLAKMAETNSKELLEDLGTLELKLMTSLGAEIDDTNDKVKGLQSMLAEIKDIKSLKMADPVCINRNLEIHESAISYCNDITPYLNKKVNRKHVTFKSTIDWSKVANMRKNILGVIEGIHFIM</sequence>
<dbReference type="CTD" id="20207410"/>
<dbReference type="EMBL" id="AMQM01006920">
    <property type="status" value="NOT_ANNOTATED_CDS"/>
    <property type="molecule type" value="Genomic_DNA"/>
</dbReference>
<dbReference type="InterPro" id="IPR000315">
    <property type="entry name" value="Znf_B-box"/>
</dbReference>
<reference evidence="4 6" key="2">
    <citation type="journal article" date="2013" name="Nature">
        <title>Insights into bilaterian evolution from three spiralian genomes.</title>
        <authorList>
            <person name="Simakov O."/>
            <person name="Marletaz F."/>
            <person name="Cho S.J."/>
            <person name="Edsinger-Gonzales E."/>
            <person name="Havlak P."/>
            <person name="Hellsten U."/>
            <person name="Kuo D.H."/>
            <person name="Larsson T."/>
            <person name="Lv J."/>
            <person name="Arendt D."/>
            <person name="Savage R."/>
            <person name="Osoegawa K."/>
            <person name="de Jong P."/>
            <person name="Grimwood J."/>
            <person name="Chapman J.A."/>
            <person name="Shapiro H."/>
            <person name="Aerts A."/>
            <person name="Otillar R.P."/>
            <person name="Terry A.Y."/>
            <person name="Boore J.L."/>
            <person name="Grigoriev I.V."/>
            <person name="Lindberg D.R."/>
            <person name="Seaver E.C."/>
            <person name="Weisblat D.A."/>
            <person name="Putnam N.H."/>
            <person name="Rokhsar D.S."/>
        </authorList>
    </citation>
    <scope>NUCLEOTIDE SEQUENCE</scope>
</reference>
<evidence type="ECO:0000256" key="2">
    <source>
        <dbReference type="SAM" id="MobiDB-lite"/>
    </source>
</evidence>
<dbReference type="GO" id="GO:0008270">
    <property type="term" value="F:zinc ion binding"/>
    <property type="evidence" value="ECO:0007669"/>
    <property type="project" value="UniProtKB-KW"/>
</dbReference>
<keyword evidence="1" id="KW-0863">Zinc-finger</keyword>
<dbReference type="EnsemblMetazoa" id="HelroT179686">
    <property type="protein sequence ID" value="HelroP179686"/>
    <property type="gene ID" value="HelroG179686"/>
</dbReference>
<dbReference type="PANTHER" id="PTHR25462:SF305">
    <property type="entry name" value="RING-TYPE DOMAIN-CONTAINING PROTEIN"/>
    <property type="match status" value="1"/>
</dbReference>
<dbReference type="PANTHER" id="PTHR25462">
    <property type="entry name" value="BONUS, ISOFORM C-RELATED"/>
    <property type="match status" value="1"/>
</dbReference>
<evidence type="ECO:0000313" key="4">
    <source>
        <dbReference type="EMBL" id="ESN95099.1"/>
    </source>
</evidence>
<feature type="compositionally biased region" description="Low complexity" evidence="2">
    <location>
        <begin position="156"/>
        <end position="178"/>
    </location>
</feature>
<name>T1FF11_HELRO</name>
<dbReference type="GO" id="GO:0005730">
    <property type="term" value="C:nucleolus"/>
    <property type="evidence" value="ECO:0000318"/>
    <property type="project" value="GO_Central"/>
</dbReference>
<protein>
    <recommendedName>
        <fullName evidence="3">B box-type domain-containing protein</fullName>
    </recommendedName>
</protein>
<organism evidence="5 6">
    <name type="scientific">Helobdella robusta</name>
    <name type="common">Californian leech</name>
    <dbReference type="NCBI Taxonomy" id="6412"/>
    <lineage>
        <taxon>Eukaryota</taxon>
        <taxon>Metazoa</taxon>
        <taxon>Spiralia</taxon>
        <taxon>Lophotrochozoa</taxon>
        <taxon>Annelida</taxon>
        <taxon>Clitellata</taxon>
        <taxon>Hirudinea</taxon>
        <taxon>Rhynchobdellida</taxon>
        <taxon>Glossiphoniidae</taxon>
        <taxon>Helobdella</taxon>
    </lineage>
</organism>